<reference evidence="2" key="2">
    <citation type="submission" date="2014-07" db="EMBL/GenBank/DDBJ databases">
        <authorList>
            <person name="Hull J."/>
        </authorList>
    </citation>
    <scope>NUCLEOTIDE SEQUENCE</scope>
</reference>
<protein>
    <submittedName>
        <fullName evidence="2">Uncharacterized protein</fullName>
    </submittedName>
</protein>
<sequence>MLSSLFHLTGNTNIASNAFVNTNNHYHIHQHPHSASSQTNTNNNNASAHAVAVSDEDVQKLQSPCARRNLMQTFVNAAEVSLSSVSSGTNGSGSSSSTTNNCVMQLSKAGSIL</sequence>
<dbReference type="EMBL" id="GBHO01005607">
    <property type="protein sequence ID" value="JAG37997.1"/>
    <property type="molecule type" value="Transcribed_RNA"/>
</dbReference>
<proteinExistence type="predicted"/>
<feature type="compositionally biased region" description="Low complexity" evidence="1">
    <location>
        <begin position="33"/>
        <end position="53"/>
    </location>
</feature>
<feature type="region of interest" description="Disordered" evidence="1">
    <location>
        <begin position="28"/>
        <end position="54"/>
    </location>
</feature>
<gene>
    <name evidence="2" type="ORF">CM83_28132</name>
</gene>
<evidence type="ECO:0000313" key="2">
    <source>
        <dbReference type="EMBL" id="JAG37997.1"/>
    </source>
</evidence>
<accession>A0A0A9YY93</accession>
<name>A0A0A9YY93_LYGHE</name>
<evidence type="ECO:0000256" key="1">
    <source>
        <dbReference type="SAM" id="MobiDB-lite"/>
    </source>
</evidence>
<reference evidence="2" key="1">
    <citation type="journal article" date="2014" name="PLoS ONE">
        <title>Transcriptome-Based Identification of ABC Transporters in the Western Tarnished Plant Bug Lygus hesperus.</title>
        <authorList>
            <person name="Hull J.J."/>
            <person name="Chaney K."/>
            <person name="Geib S.M."/>
            <person name="Fabrick J.A."/>
            <person name="Brent C.S."/>
            <person name="Walsh D."/>
            <person name="Lavine L.C."/>
        </authorList>
    </citation>
    <scope>NUCLEOTIDE SEQUENCE</scope>
</reference>
<dbReference type="AlphaFoldDB" id="A0A0A9YY93"/>
<organism evidence="2">
    <name type="scientific">Lygus hesperus</name>
    <name type="common">Western plant bug</name>
    <dbReference type="NCBI Taxonomy" id="30085"/>
    <lineage>
        <taxon>Eukaryota</taxon>
        <taxon>Metazoa</taxon>
        <taxon>Ecdysozoa</taxon>
        <taxon>Arthropoda</taxon>
        <taxon>Hexapoda</taxon>
        <taxon>Insecta</taxon>
        <taxon>Pterygota</taxon>
        <taxon>Neoptera</taxon>
        <taxon>Paraneoptera</taxon>
        <taxon>Hemiptera</taxon>
        <taxon>Heteroptera</taxon>
        <taxon>Panheteroptera</taxon>
        <taxon>Cimicomorpha</taxon>
        <taxon>Miridae</taxon>
        <taxon>Mirini</taxon>
        <taxon>Lygus</taxon>
    </lineage>
</organism>